<evidence type="ECO:0000256" key="6">
    <source>
        <dbReference type="SAM" id="Phobius"/>
    </source>
</evidence>
<dbReference type="Pfam" id="PF13396">
    <property type="entry name" value="PLDc_N"/>
    <property type="match status" value="1"/>
</dbReference>
<organism evidence="8 9">
    <name type="scientific">Thermogemmatispora tikiterensis</name>
    <dbReference type="NCBI Taxonomy" id="1825093"/>
    <lineage>
        <taxon>Bacteria</taxon>
        <taxon>Bacillati</taxon>
        <taxon>Chloroflexota</taxon>
        <taxon>Ktedonobacteria</taxon>
        <taxon>Thermogemmatisporales</taxon>
        <taxon>Thermogemmatisporaceae</taxon>
        <taxon>Thermogemmatispora</taxon>
    </lineage>
</organism>
<evidence type="ECO:0000256" key="2">
    <source>
        <dbReference type="ARBA" id="ARBA00022475"/>
    </source>
</evidence>
<evidence type="ECO:0000256" key="4">
    <source>
        <dbReference type="ARBA" id="ARBA00022989"/>
    </source>
</evidence>
<dbReference type="AlphaFoldDB" id="A0A328VEN1"/>
<dbReference type="GO" id="GO:0005886">
    <property type="term" value="C:plasma membrane"/>
    <property type="evidence" value="ECO:0007669"/>
    <property type="project" value="UniProtKB-SubCell"/>
</dbReference>
<keyword evidence="9" id="KW-1185">Reference proteome</keyword>
<dbReference type="RefSeq" id="WP_112433932.1">
    <property type="nucleotide sequence ID" value="NZ_MCIF01000002.1"/>
</dbReference>
<evidence type="ECO:0000256" key="1">
    <source>
        <dbReference type="ARBA" id="ARBA00004651"/>
    </source>
</evidence>
<evidence type="ECO:0000256" key="5">
    <source>
        <dbReference type="ARBA" id="ARBA00023136"/>
    </source>
</evidence>
<comment type="caution">
    <text evidence="8">The sequence shown here is derived from an EMBL/GenBank/DDBJ whole genome shotgun (WGS) entry which is preliminary data.</text>
</comment>
<proteinExistence type="predicted"/>
<evidence type="ECO:0000313" key="9">
    <source>
        <dbReference type="Proteomes" id="UP000248706"/>
    </source>
</evidence>
<feature type="transmembrane region" description="Helical" evidence="6">
    <location>
        <begin position="20"/>
        <end position="40"/>
    </location>
</feature>
<feature type="transmembrane region" description="Helical" evidence="6">
    <location>
        <begin position="52"/>
        <end position="72"/>
    </location>
</feature>
<keyword evidence="2" id="KW-1003">Cell membrane</keyword>
<evidence type="ECO:0000313" key="8">
    <source>
        <dbReference type="EMBL" id="RAQ94230.1"/>
    </source>
</evidence>
<dbReference type="Proteomes" id="UP000248706">
    <property type="component" value="Unassembled WGS sequence"/>
</dbReference>
<feature type="domain" description="Cardiolipin synthase N-terminal" evidence="7">
    <location>
        <begin position="30"/>
        <end position="74"/>
    </location>
</feature>
<gene>
    <name evidence="8" type="ORF">A4R35_01720</name>
</gene>
<keyword evidence="3 6" id="KW-0812">Transmembrane</keyword>
<keyword evidence="4 6" id="KW-1133">Transmembrane helix</keyword>
<protein>
    <recommendedName>
        <fullName evidence="7">Cardiolipin synthase N-terminal domain-containing protein</fullName>
    </recommendedName>
</protein>
<dbReference type="OrthoDB" id="3243324at2"/>
<keyword evidence="5 6" id="KW-0472">Membrane</keyword>
<name>A0A328VEN1_9CHLR</name>
<accession>A0A328VEN1</accession>
<evidence type="ECO:0000256" key="3">
    <source>
        <dbReference type="ARBA" id="ARBA00022692"/>
    </source>
</evidence>
<comment type="subcellular location">
    <subcellularLocation>
        <location evidence="1">Cell membrane</location>
        <topology evidence="1">Multi-pass membrane protein</topology>
    </subcellularLocation>
</comment>
<dbReference type="EMBL" id="MCIF01000002">
    <property type="protein sequence ID" value="RAQ94230.1"/>
    <property type="molecule type" value="Genomic_DNA"/>
</dbReference>
<reference evidence="8 9" key="1">
    <citation type="submission" date="2016-08" db="EMBL/GenBank/DDBJ databases">
        <title>Analysis of Carbohydrate Active Enzymes in Thermogemmatispora T81 Reveals Carbohydrate Degradation Ability.</title>
        <authorList>
            <person name="Tomazini A."/>
            <person name="Lal S."/>
            <person name="Stott M."/>
            <person name="Henrissat B."/>
            <person name="Polikarpov I."/>
            <person name="Sparling R."/>
            <person name="Levin D.B."/>
        </authorList>
    </citation>
    <scope>NUCLEOTIDE SEQUENCE [LARGE SCALE GENOMIC DNA]</scope>
    <source>
        <strain evidence="8 9">T81</strain>
    </source>
</reference>
<dbReference type="InterPro" id="IPR027379">
    <property type="entry name" value="CLS_N"/>
</dbReference>
<evidence type="ECO:0000259" key="7">
    <source>
        <dbReference type="Pfam" id="PF13396"/>
    </source>
</evidence>
<sequence length="77" mass="8603">MLLPLSSLLTHTQSTAPVGLLWPLLALDLILIVIALVDLIRRDPRTVRGKKIIWALIILFISTLGPICYFVLGRKEV</sequence>